<dbReference type="RefSeq" id="WP_147686892.1">
    <property type="nucleotide sequence ID" value="NZ_VDUX01000005.1"/>
</dbReference>
<reference evidence="1 2" key="1">
    <citation type="submission" date="2019-06" db="EMBL/GenBank/DDBJ databases">
        <title>Aeromicrobium sp. nov., isolated from a maize field.</title>
        <authorList>
            <person name="Lin S.-Y."/>
            <person name="Tsai C.-F."/>
            <person name="Young C.-C."/>
        </authorList>
    </citation>
    <scope>NUCLEOTIDE SEQUENCE [LARGE SCALE GENOMIC DNA]</scope>
    <source>
        <strain evidence="1 2">CC-CFT486</strain>
    </source>
</reference>
<dbReference type="AlphaFoldDB" id="A0A5C8NEG2"/>
<dbReference type="EMBL" id="VDUX01000005">
    <property type="protein sequence ID" value="TXL57957.1"/>
    <property type="molecule type" value="Genomic_DNA"/>
</dbReference>
<evidence type="ECO:0000313" key="1">
    <source>
        <dbReference type="EMBL" id="TXL57957.1"/>
    </source>
</evidence>
<protein>
    <recommendedName>
        <fullName evidence="3">Type IV toxin-antitoxin system AbiEi family antitoxin domain-containing protein</fullName>
    </recommendedName>
</protein>
<name>A0A5C8NEG2_9ACTN</name>
<dbReference type="OrthoDB" id="3173471at2"/>
<sequence length="169" mass="18545">MPRLVHLPPPLTDRPISVAMARAHGLGRAVLEGPRFRRIFRGVYLAADVELTFDRHLAAAMLALPPDAVVSHSSAMQLYGVAPSRSGPLELSTNRGATTELEGVVLHRRQGRLHPVQIQGMPVTGPDRTFVDLQNPSSIPWRVYAALAQGGYAGPPPRTSAMWHRWFSF</sequence>
<evidence type="ECO:0000313" key="2">
    <source>
        <dbReference type="Proteomes" id="UP000321571"/>
    </source>
</evidence>
<proteinExistence type="predicted"/>
<comment type="caution">
    <text evidence="1">The sequence shown here is derived from an EMBL/GenBank/DDBJ whole genome shotgun (WGS) entry which is preliminary data.</text>
</comment>
<organism evidence="1 2">
    <name type="scientific">Aeromicrobium terrae</name>
    <dbReference type="NCBI Taxonomy" id="2498846"/>
    <lineage>
        <taxon>Bacteria</taxon>
        <taxon>Bacillati</taxon>
        <taxon>Actinomycetota</taxon>
        <taxon>Actinomycetes</taxon>
        <taxon>Propionibacteriales</taxon>
        <taxon>Nocardioidaceae</taxon>
        <taxon>Aeromicrobium</taxon>
    </lineage>
</organism>
<keyword evidence="2" id="KW-1185">Reference proteome</keyword>
<gene>
    <name evidence="1" type="ORF">FHP06_11540</name>
</gene>
<accession>A0A5C8NEG2</accession>
<evidence type="ECO:0008006" key="3">
    <source>
        <dbReference type="Google" id="ProtNLM"/>
    </source>
</evidence>
<dbReference type="Proteomes" id="UP000321571">
    <property type="component" value="Unassembled WGS sequence"/>
</dbReference>